<reference evidence="2" key="1">
    <citation type="submission" date="2015-10" db="EMBL/GenBank/DDBJ databases">
        <authorList>
            <person name="Gilbert D.G."/>
        </authorList>
    </citation>
    <scope>NUCLEOTIDE SEQUENCE</scope>
</reference>
<gene>
    <name evidence="2" type="ORF">MGWOODY_Clf2786</name>
</gene>
<dbReference type="AlphaFoldDB" id="A0A160VAP6"/>
<sequence length="59" mass="6393">MVIHVLAMVLWAGGVGMVTTVVIPIVRRLPADANTVERFEAIQKGFAWKARFMVPIAGG</sequence>
<keyword evidence="1" id="KW-0472">Membrane</keyword>
<keyword evidence="1" id="KW-0812">Transmembrane</keyword>
<evidence type="ECO:0000313" key="2">
    <source>
        <dbReference type="EMBL" id="CUV03179.1"/>
    </source>
</evidence>
<protein>
    <submittedName>
        <fullName evidence="2">Uncharacterized protein</fullName>
    </submittedName>
</protein>
<name>A0A160VAP6_9ZZZZ</name>
<organism evidence="2">
    <name type="scientific">hydrothermal vent metagenome</name>
    <dbReference type="NCBI Taxonomy" id="652676"/>
    <lineage>
        <taxon>unclassified sequences</taxon>
        <taxon>metagenomes</taxon>
        <taxon>ecological metagenomes</taxon>
    </lineage>
</organism>
<dbReference type="EMBL" id="FAXA01000366">
    <property type="protein sequence ID" value="CUV03179.1"/>
    <property type="molecule type" value="Genomic_DNA"/>
</dbReference>
<proteinExistence type="predicted"/>
<accession>A0A160VAP6</accession>
<feature type="transmembrane region" description="Helical" evidence="1">
    <location>
        <begin position="6"/>
        <end position="26"/>
    </location>
</feature>
<keyword evidence="1" id="KW-1133">Transmembrane helix</keyword>
<evidence type="ECO:0000256" key="1">
    <source>
        <dbReference type="SAM" id="Phobius"/>
    </source>
</evidence>